<keyword evidence="12" id="KW-0963">Cytoplasm</keyword>
<dbReference type="InterPro" id="IPR008279">
    <property type="entry name" value="PEP-util_enz_mobile_dom"/>
</dbReference>
<evidence type="ECO:0000256" key="3">
    <source>
        <dbReference type="ARBA" id="ARBA00001946"/>
    </source>
</evidence>
<proteinExistence type="inferred from homology"/>
<dbReference type="InterPro" id="IPR023151">
    <property type="entry name" value="PEP_util_CS"/>
</dbReference>
<evidence type="ECO:0000256" key="12">
    <source>
        <dbReference type="ARBA" id="ARBA00022490"/>
    </source>
</evidence>
<evidence type="ECO:0000256" key="11">
    <source>
        <dbReference type="ARBA" id="ARBA00022448"/>
    </source>
</evidence>
<dbReference type="GO" id="GO:0016020">
    <property type="term" value="C:membrane"/>
    <property type="evidence" value="ECO:0007669"/>
    <property type="project" value="InterPro"/>
</dbReference>
<dbReference type="SUPFAM" id="SSF53062">
    <property type="entry name" value="PTS system fructose IIA component-like"/>
    <property type="match status" value="1"/>
</dbReference>
<dbReference type="InterPro" id="IPR000032">
    <property type="entry name" value="HPr-like"/>
</dbReference>
<keyword evidence="15" id="KW-0598">Phosphotransferase system</keyword>
<gene>
    <name evidence="23" type="primary">ptsP</name>
    <name evidence="23" type="ORF">GPX89_10200</name>
</gene>
<keyword evidence="18" id="KW-0460">Magnesium</keyword>
<evidence type="ECO:0000259" key="22">
    <source>
        <dbReference type="PROSITE" id="PS51350"/>
    </source>
</evidence>
<dbReference type="PROSITE" id="PS51096">
    <property type="entry name" value="PTS_EIIA_TYPE_4"/>
    <property type="match status" value="1"/>
</dbReference>
<dbReference type="PROSITE" id="PS00369">
    <property type="entry name" value="PTS_HPR_HIS"/>
    <property type="match status" value="1"/>
</dbReference>
<dbReference type="InterPro" id="IPR004701">
    <property type="entry name" value="PTS_EIIA_man-typ"/>
</dbReference>
<evidence type="ECO:0000256" key="6">
    <source>
        <dbReference type="ARBA" id="ARBA00004496"/>
    </source>
</evidence>
<evidence type="ECO:0000256" key="17">
    <source>
        <dbReference type="ARBA" id="ARBA00022777"/>
    </source>
</evidence>
<dbReference type="GO" id="GO:0046872">
    <property type="term" value="F:metal ion binding"/>
    <property type="evidence" value="ECO:0007669"/>
    <property type="project" value="UniProtKB-KW"/>
</dbReference>
<keyword evidence="24" id="KW-1185">Reference proteome</keyword>
<dbReference type="Proteomes" id="UP000466794">
    <property type="component" value="Unassembled WGS sequence"/>
</dbReference>
<dbReference type="InterPro" id="IPR050499">
    <property type="entry name" value="PEP-utilizing_PTS_enzyme"/>
</dbReference>
<dbReference type="GO" id="GO:0008965">
    <property type="term" value="F:phosphoenolpyruvate-protein phosphotransferase activity"/>
    <property type="evidence" value="ECO:0007669"/>
    <property type="project" value="UniProtKB-EC"/>
</dbReference>
<dbReference type="Gene3D" id="3.20.20.60">
    <property type="entry name" value="Phosphoenolpyruvate-binding domains"/>
    <property type="match status" value="1"/>
</dbReference>
<comment type="subunit">
    <text evidence="19">Homodimer. The dihydroxyacetone kinase complex is composed of a homodimer of DhaM, a homodimer of DhaK and the subunit DhaL.</text>
</comment>
<reference evidence="23 24" key="1">
    <citation type="submission" date="2019-12" db="EMBL/GenBank/DDBJ databases">
        <title>Nocardia sp. nov. ET3-3 isolated from soil.</title>
        <authorList>
            <person name="Kanchanasin P."/>
            <person name="Tanasupawat S."/>
            <person name="Yuki M."/>
            <person name="Kudo T."/>
        </authorList>
    </citation>
    <scope>NUCLEOTIDE SEQUENCE [LARGE SCALE GENOMIC DNA]</scope>
    <source>
        <strain evidence="23 24">ET3-3</strain>
    </source>
</reference>
<feature type="region of interest" description="Disordered" evidence="20">
    <location>
        <begin position="244"/>
        <end position="296"/>
    </location>
</feature>
<dbReference type="InterPro" id="IPR040442">
    <property type="entry name" value="Pyrv_kinase-like_dom_sf"/>
</dbReference>
<dbReference type="Pfam" id="PF02896">
    <property type="entry name" value="PEP-utilizers_C"/>
    <property type="match status" value="1"/>
</dbReference>
<evidence type="ECO:0000256" key="10">
    <source>
        <dbReference type="ARBA" id="ARBA00020422"/>
    </source>
</evidence>
<comment type="cofactor">
    <cofactor evidence="3">
        <name>Mg(2+)</name>
        <dbReference type="ChEBI" id="CHEBI:18420"/>
    </cofactor>
</comment>
<evidence type="ECO:0000256" key="1">
    <source>
        <dbReference type="ARBA" id="ARBA00000683"/>
    </source>
</evidence>
<feature type="domain" description="PTS EIIA type-4" evidence="21">
    <location>
        <begin position="1"/>
        <end position="136"/>
    </location>
</feature>
<dbReference type="PRINTS" id="PR01736">
    <property type="entry name" value="PHPHTRNFRASE"/>
</dbReference>
<accession>A0A7K1UTW3</accession>
<dbReference type="SUPFAM" id="SSF55594">
    <property type="entry name" value="HPr-like"/>
    <property type="match status" value="1"/>
</dbReference>
<feature type="domain" description="HPr" evidence="22">
    <location>
        <begin position="154"/>
        <end position="244"/>
    </location>
</feature>
<protein>
    <recommendedName>
        <fullName evidence="10">Phosphocarrier protein HPr</fullName>
        <ecNumber evidence="8">2.7.1.121</ecNumber>
        <ecNumber evidence="9">2.7.3.9</ecNumber>
    </recommendedName>
</protein>
<dbReference type="InterPro" id="IPR015813">
    <property type="entry name" value="Pyrv/PenolPyrv_kinase-like_dom"/>
</dbReference>
<evidence type="ECO:0000256" key="2">
    <source>
        <dbReference type="ARBA" id="ARBA00001113"/>
    </source>
</evidence>
<dbReference type="InterPro" id="IPR000121">
    <property type="entry name" value="PEP_util_C"/>
</dbReference>
<dbReference type="SUPFAM" id="SSF47831">
    <property type="entry name" value="Enzyme I of the PEP:sugar phosphotransferase system HPr-binding (sub)domain"/>
    <property type="match status" value="1"/>
</dbReference>
<dbReference type="InterPro" id="IPR008731">
    <property type="entry name" value="PTS_EIN"/>
</dbReference>
<evidence type="ECO:0000256" key="15">
    <source>
        <dbReference type="ARBA" id="ARBA00022683"/>
    </source>
</evidence>
<dbReference type="InterPro" id="IPR006318">
    <property type="entry name" value="PTS_EI-like"/>
</dbReference>
<dbReference type="InterPro" id="IPR012844">
    <property type="entry name" value="DhaM_N"/>
</dbReference>
<evidence type="ECO:0000256" key="4">
    <source>
        <dbReference type="ARBA" id="ARBA00002788"/>
    </source>
</evidence>
<evidence type="ECO:0000259" key="21">
    <source>
        <dbReference type="PROSITE" id="PS51096"/>
    </source>
</evidence>
<dbReference type="Pfam" id="PF03610">
    <property type="entry name" value="EIIA-man"/>
    <property type="match status" value="1"/>
</dbReference>
<dbReference type="SUPFAM" id="SSF51621">
    <property type="entry name" value="Phosphoenolpyruvate/pyruvate domain"/>
    <property type="match status" value="1"/>
</dbReference>
<dbReference type="GO" id="GO:0005737">
    <property type="term" value="C:cytoplasm"/>
    <property type="evidence" value="ECO:0007669"/>
    <property type="project" value="UniProtKB-SubCell"/>
</dbReference>
<evidence type="ECO:0000256" key="9">
    <source>
        <dbReference type="ARBA" id="ARBA00012232"/>
    </source>
</evidence>
<comment type="function">
    <text evidence="5">General (non sugar-specific) component of the phosphoenolpyruvate-dependent sugar phosphotransferase system (sugar PTS). This major carbohydrate active-transport system catalyzes the phosphorylation of incoming sugar substrates concomitantly with their translocation across the cell membrane. The phosphoryl group from phosphoenolpyruvate (PEP) is transferred to the phosphoryl carrier protein HPr by enzyme I. Phospho-HPr then transfers it to the PTS EIIA domain.</text>
</comment>
<dbReference type="Gene3D" id="1.10.274.10">
    <property type="entry name" value="PtsI, HPr-binding domain"/>
    <property type="match status" value="1"/>
</dbReference>
<dbReference type="RefSeq" id="WP_157387290.1">
    <property type="nucleotide sequence ID" value="NZ_WRPP01000002.1"/>
</dbReference>
<dbReference type="PROSITE" id="PS51350">
    <property type="entry name" value="PTS_HPR_DOM"/>
    <property type="match status" value="1"/>
</dbReference>
<evidence type="ECO:0000256" key="8">
    <source>
        <dbReference type="ARBA" id="ARBA00012095"/>
    </source>
</evidence>
<dbReference type="PROSITE" id="PS00742">
    <property type="entry name" value="PEP_ENZYMES_2"/>
    <property type="match status" value="1"/>
</dbReference>
<organism evidence="23 24">
    <name type="scientific">Nocardia terrae</name>
    <dbReference type="NCBI Taxonomy" id="2675851"/>
    <lineage>
        <taxon>Bacteria</taxon>
        <taxon>Bacillati</taxon>
        <taxon>Actinomycetota</taxon>
        <taxon>Actinomycetes</taxon>
        <taxon>Mycobacteriales</taxon>
        <taxon>Nocardiaceae</taxon>
        <taxon>Nocardia</taxon>
    </lineage>
</organism>
<dbReference type="GO" id="GO:0047324">
    <property type="term" value="F:phosphoenolpyruvate-glycerone phosphotransferase activity"/>
    <property type="evidence" value="ECO:0007669"/>
    <property type="project" value="UniProtKB-EC"/>
</dbReference>
<comment type="subcellular location">
    <subcellularLocation>
        <location evidence="6">Cytoplasm</location>
    </subcellularLocation>
</comment>
<sequence>MIGIVVISHSRPLARAAVALASEMLHDTAVPIEIAAGLDEQTFGTDASAVAAAIAAADRGAGVLMLMDLGSAVLSAELALDLLEGEHRTRLCSAPLLEGLIAATVAAAGGADLDTAAAEAENSLAGKRTQLGEPAIAAVESPSVPDDPHTGSPDAVATFVIHNEHGLHARPAARLVAELRGHDARVWLRNLTTGRGPASGSSLSRVAALGALRGHEIEVTATGSAAGEVVERIRALAGRHFDETATTPSAAPAAPAGEQNGGPRAASPGIALGPIHRSGPVEFTLPDAPGGTPDEESIRLDGALGTARTAIERARAGAGAEAGIFDAHLLLLEDEELLADVRRHITDGLPAATAWARVMDCAAAELDGLADEYQRARAADLRAVRDQVLAGLLGVGVDLAGVTGILVASDLTPAQAAALDPAVVLGVVLAQGSSTSHAMILTRSRGIPAVVSAGPGILAVPEGTIVALDGATGRLVVDPDPDTRAEFDHSARQQSRRRAAALSAAAQPARTLDGKLVHLAANIGDLDDAAIAVRHGADMAGLVRTEFLFLGRDHAPTIDEQEHTYRAIAEAFDGRRVVLRTLDVGGDKPLPYVTQPPEANPFLGVRGIRLALARPQLLRDQLTAICRVAADHPVSVMFPMITRLDELSAARRILDEVATPGATPEVGIMVEVPAAAAKTAAFAPHVDFFSIGTNDLVQYALAAERGNDAVAPLADALDPGVLHLIDMVCRNAGDARVAVCGEAAADPTAIPLLLGLGVDELSVAPPAIPLVKAAVREYDSSASACTAAQALHCASAEEVRALTQHHAAMADVR</sequence>
<keyword evidence="11" id="KW-0813">Transport</keyword>
<dbReference type="InterPro" id="IPR001020">
    <property type="entry name" value="PTS_HPr_His_P_site"/>
</dbReference>
<dbReference type="PANTHER" id="PTHR46244">
    <property type="entry name" value="PHOSPHOENOLPYRUVATE-PROTEIN PHOSPHOTRANSFERASE"/>
    <property type="match status" value="1"/>
</dbReference>
<evidence type="ECO:0000256" key="14">
    <source>
        <dbReference type="ARBA" id="ARBA00022679"/>
    </source>
</evidence>
<evidence type="ECO:0000256" key="18">
    <source>
        <dbReference type="ARBA" id="ARBA00022842"/>
    </source>
</evidence>
<dbReference type="EC" id="2.7.1.121" evidence="8"/>
<keyword evidence="14 23" id="KW-0808">Transferase</keyword>
<dbReference type="SUPFAM" id="SSF52009">
    <property type="entry name" value="Phosphohistidine domain"/>
    <property type="match status" value="1"/>
</dbReference>
<keyword evidence="17" id="KW-0418">Kinase</keyword>
<dbReference type="EMBL" id="WRPP01000002">
    <property type="protein sequence ID" value="MVU77609.1"/>
    <property type="molecule type" value="Genomic_DNA"/>
</dbReference>
<evidence type="ECO:0000256" key="20">
    <source>
        <dbReference type="SAM" id="MobiDB-lite"/>
    </source>
</evidence>
<dbReference type="CDD" id="cd00367">
    <property type="entry name" value="PTS-HPr_like"/>
    <property type="match status" value="1"/>
</dbReference>
<keyword evidence="13" id="KW-0762">Sugar transport</keyword>
<comment type="catalytic activity">
    <reaction evidence="2">
        <text>dihydroxyacetone + phosphoenolpyruvate = dihydroxyacetone phosphate + pyruvate</text>
        <dbReference type="Rhea" id="RHEA:18381"/>
        <dbReference type="ChEBI" id="CHEBI:15361"/>
        <dbReference type="ChEBI" id="CHEBI:16016"/>
        <dbReference type="ChEBI" id="CHEBI:57642"/>
        <dbReference type="ChEBI" id="CHEBI:58702"/>
        <dbReference type="EC" id="2.7.1.121"/>
    </reaction>
</comment>
<evidence type="ECO:0000256" key="19">
    <source>
        <dbReference type="ARBA" id="ARBA00046577"/>
    </source>
</evidence>
<feature type="region of interest" description="Disordered" evidence="20">
    <location>
        <begin position="485"/>
        <end position="504"/>
    </location>
</feature>
<keyword evidence="23" id="KW-0670">Pyruvate</keyword>
<evidence type="ECO:0000313" key="23">
    <source>
        <dbReference type="EMBL" id="MVU77609.1"/>
    </source>
</evidence>
<dbReference type="PANTHER" id="PTHR46244:SF6">
    <property type="entry name" value="PHOSPHOENOLPYRUVATE-PROTEIN PHOSPHOTRANSFERASE"/>
    <property type="match status" value="1"/>
</dbReference>
<dbReference type="NCBIfam" id="TIGR02364">
    <property type="entry name" value="dha_pts"/>
    <property type="match status" value="1"/>
</dbReference>
<dbReference type="EC" id="2.7.3.9" evidence="9"/>
<evidence type="ECO:0000313" key="24">
    <source>
        <dbReference type="Proteomes" id="UP000466794"/>
    </source>
</evidence>
<evidence type="ECO:0000256" key="13">
    <source>
        <dbReference type="ARBA" id="ARBA00022597"/>
    </source>
</evidence>
<dbReference type="Pfam" id="PF00381">
    <property type="entry name" value="PTS-HPr"/>
    <property type="match status" value="1"/>
</dbReference>
<dbReference type="AlphaFoldDB" id="A0A7K1UTW3"/>
<dbReference type="Pfam" id="PF05524">
    <property type="entry name" value="PEP-utilisers_N"/>
    <property type="match status" value="1"/>
</dbReference>
<feature type="compositionally biased region" description="Low complexity" evidence="20">
    <location>
        <begin position="244"/>
        <end position="256"/>
    </location>
</feature>
<dbReference type="InterPro" id="IPR035895">
    <property type="entry name" value="HPr-like_sf"/>
</dbReference>
<dbReference type="Gene3D" id="3.40.50.510">
    <property type="entry name" value="Phosphotransferase system, mannose-type IIA component"/>
    <property type="match status" value="1"/>
</dbReference>
<evidence type="ECO:0000256" key="5">
    <source>
        <dbReference type="ARBA" id="ARBA00003681"/>
    </source>
</evidence>
<evidence type="ECO:0000256" key="7">
    <source>
        <dbReference type="ARBA" id="ARBA00007837"/>
    </source>
</evidence>
<dbReference type="InterPro" id="IPR036618">
    <property type="entry name" value="PtsI_HPr-bd_sf"/>
</dbReference>
<keyword evidence="16" id="KW-0479">Metal-binding</keyword>
<evidence type="ECO:0000256" key="16">
    <source>
        <dbReference type="ARBA" id="ARBA00022723"/>
    </source>
</evidence>
<dbReference type="NCBIfam" id="TIGR01417">
    <property type="entry name" value="PTS_I_fam"/>
    <property type="match status" value="1"/>
</dbReference>
<dbReference type="Gene3D" id="3.50.30.10">
    <property type="entry name" value="Phosphohistidine domain"/>
    <property type="match status" value="1"/>
</dbReference>
<dbReference type="InterPro" id="IPR036662">
    <property type="entry name" value="PTS_EIIA_man-typ_sf"/>
</dbReference>
<dbReference type="InterPro" id="IPR036637">
    <property type="entry name" value="Phosphohistidine_dom_sf"/>
</dbReference>
<comment type="catalytic activity">
    <reaction evidence="1">
        <text>L-histidyl-[protein] + phosphoenolpyruvate = N(pros)-phospho-L-histidyl-[protein] + pyruvate</text>
        <dbReference type="Rhea" id="RHEA:23880"/>
        <dbReference type="Rhea" id="RHEA-COMP:9745"/>
        <dbReference type="Rhea" id="RHEA-COMP:9746"/>
        <dbReference type="ChEBI" id="CHEBI:15361"/>
        <dbReference type="ChEBI" id="CHEBI:29979"/>
        <dbReference type="ChEBI" id="CHEBI:58702"/>
        <dbReference type="ChEBI" id="CHEBI:64837"/>
        <dbReference type="EC" id="2.7.3.9"/>
    </reaction>
</comment>
<comment type="function">
    <text evidence="4">Component of the dihydroxyacetone kinase complex, which is responsible for the phosphoenolpyruvate (PEP)-dependent phosphorylation of dihydroxyacetone. DhaM serves as the phosphoryl donor. Is phosphorylated by phosphoenolpyruvate in an EI- and HPr-dependent reaction, and a phosphorelay system on histidine residues finally leads to phosphoryl transfer to DhaL and dihydroxyacetone.</text>
</comment>
<name>A0A7K1UTW3_9NOCA</name>
<dbReference type="GO" id="GO:0009401">
    <property type="term" value="P:phosphoenolpyruvate-dependent sugar phosphotransferase system"/>
    <property type="evidence" value="ECO:0007669"/>
    <property type="project" value="UniProtKB-KW"/>
</dbReference>
<dbReference type="Pfam" id="PF00391">
    <property type="entry name" value="PEP-utilizers"/>
    <property type="match status" value="1"/>
</dbReference>
<dbReference type="Gene3D" id="3.30.1340.10">
    <property type="entry name" value="HPr-like"/>
    <property type="match status" value="1"/>
</dbReference>
<comment type="caution">
    <text evidence="23">The sequence shown here is derived from an EMBL/GenBank/DDBJ whole genome shotgun (WGS) entry which is preliminary data.</text>
</comment>
<comment type="similarity">
    <text evidence="7">Belongs to the PEP-utilizing enzyme family.</text>
</comment>